<protein>
    <submittedName>
        <fullName evidence="1">Uncharacterized protein</fullName>
    </submittedName>
</protein>
<comment type="caution">
    <text evidence="1">The sequence shown here is derived from an EMBL/GenBank/DDBJ whole genome shotgun (WGS) entry which is preliminary data.</text>
</comment>
<accession>A0A9P6DAD0</accession>
<dbReference type="Proteomes" id="UP000807025">
    <property type="component" value="Unassembled WGS sequence"/>
</dbReference>
<reference evidence="1" key="1">
    <citation type="submission" date="2020-11" db="EMBL/GenBank/DDBJ databases">
        <authorList>
            <consortium name="DOE Joint Genome Institute"/>
            <person name="Ahrendt S."/>
            <person name="Riley R."/>
            <person name="Andreopoulos W."/>
            <person name="Labutti K."/>
            <person name="Pangilinan J."/>
            <person name="Ruiz-Duenas F.J."/>
            <person name="Barrasa J.M."/>
            <person name="Sanchez-Garcia M."/>
            <person name="Camarero S."/>
            <person name="Miyauchi S."/>
            <person name="Serrano A."/>
            <person name="Linde D."/>
            <person name="Babiker R."/>
            <person name="Drula E."/>
            <person name="Ayuso-Fernandez I."/>
            <person name="Pacheco R."/>
            <person name="Padilla G."/>
            <person name="Ferreira P."/>
            <person name="Barriuso J."/>
            <person name="Kellner H."/>
            <person name="Castanera R."/>
            <person name="Alfaro M."/>
            <person name="Ramirez L."/>
            <person name="Pisabarro A.G."/>
            <person name="Kuo A."/>
            <person name="Tritt A."/>
            <person name="Lipzen A."/>
            <person name="He G."/>
            <person name="Yan M."/>
            <person name="Ng V."/>
            <person name="Cullen D."/>
            <person name="Martin F."/>
            <person name="Rosso M.-N."/>
            <person name="Henrissat B."/>
            <person name="Hibbett D."/>
            <person name="Martinez A.T."/>
            <person name="Grigoriev I.V."/>
        </authorList>
    </citation>
    <scope>NUCLEOTIDE SEQUENCE</scope>
    <source>
        <strain evidence="1">ATCC 90797</strain>
    </source>
</reference>
<name>A0A9P6DAD0_PLEER</name>
<evidence type="ECO:0000313" key="2">
    <source>
        <dbReference type="Proteomes" id="UP000807025"/>
    </source>
</evidence>
<proteinExistence type="predicted"/>
<dbReference type="SUPFAM" id="SSF69322">
    <property type="entry name" value="Tricorn protease domain 2"/>
    <property type="match status" value="1"/>
</dbReference>
<dbReference type="EMBL" id="MU154666">
    <property type="protein sequence ID" value="KAF9489564.1"/>
    <property type="molecule type" value="Genomic_DNA"/>
</dbReference>
<keyword evidence="2" id="KW-1185">Reference proteome</keyword>
<gene>
    <name evidence="1" type="ORF">BDN71DRAFT_1498968</name>
</gene>
<dbReference type="AlphaFoldDB" id="A0A9P6DAD0"/>
<dbReference type="OrthoDB" id="3088368at2759"/>
<sequence>MGAIIHQRPIVFHRDSNGAVVKTTSIDCGSCTPWRLAFYRRGNSDRMIIAMHHSSDYKARVIAIRMPAPQDDSNVKHNMLWKIETQQDFILSFAISPDQSRFAIIYAHGGLEVYSISSTFIAACIAWDPLSDDDNFPVDVCFIHSNSLVIGHSGRRRLVLANIDGMAIMTTMVDLRSARHQ</sequence>
<organism evidence="1 2">
    <name type="scientific">Pleurotus eryngii</name>
    <name type="common">Boletus of the steppes</name>
    <dbReference type="NCBI Taxonomy" id="5323"/>
    <lineage>
        <taxon>Eukaryota</taxon>
        <taxon>Fungi</taxon>
        <taxon>Dikarya</taxon>
        <taxon>Basidiomycota</taxon>
        <taxon>Agaricomycotina</taxon>
        <taxon>Agaricomycetes</taxon>
        <taxon>Agaricomycetidae</taxon>
        <taxon>Agaricales</taxon>
        <taxon>Pleurotineae</taxon>
        <taxon>Pleurotaceae</taxon>
        <taxon>Pleurotus</taxon>
    </lineage>
</organism>
<evidence type="ECO:0000313" key="1">
    <source>
        <dbReference type="EMBL" id="KAF9489564.1"/>
    </source>
</evidence>